<protein>
    <submittedName>
        <fullName evidence="1">Uncharacterized protein</fullName>
    </submittedName>
</protein>
<accession>A0A2I2FPZ0</accession>
<reference evidence="1 2" key="1">
    <citation type="submission" date="2017-12" db="EMBL/GenBank/DDBJ databases">
        <authorList>
            <consortium name="DOE Joint Genome Institute"/>
            <person name="Haridas S."/>
            <person name="Kjaerbolling I."/>
            <person name="Vesth T.C."/>
            <person name="Frisvad J.C."/>
            <person name="Nybo J.L."/>
            <person name="Theobald S."/>
            <person name="Kuo A."/>
            <person name="Bowyer P."/>
            <person name="Matsuda Y."/>
            <person name="Mondo S."/>
            <person name="Lyhne E.K."/>
            <person name="Kogle M.E."/>
            <person name="Clum A."/>
            <person name="Lipzen A."/>
            <person name="Salamov A."/>
            <person name="Ngan C.Y."/>
            <person name="Daum C."/>
            <person name="Chiniquy J."/>
            <person name="Barry K."/>
            <person name="LaButti K."/>
            <person name="Simmons B.A."/>
            <person name="Magnuson J.K."/>
            <person name="Mortensen U.H."/>
            <person name="Larsen T.O."/>
            <person name="Grigoriev I.V."/>
            <person name="Baker S.E."/>
            <person name="Andersen M.R."/>
            <person name="Nordberg H.P."/>
            <person name="Cantor M.N."/>
            <person name="Hua S.X."/>
        </authorList>
    </citation>
    <scope>NUCLEOTIDE SEQUENCE [LARGE SCALE GENOMIC DNA]</scope>
    <source>
        <strain evidence="1 2">CBS 102.13</strain>
    </source>
</reference>
<dbReference type="GeneID" id="36526001"/>
<dbReference type="RefSeq" id="XP_024676714.1">
    <property type="nucleotide sequence ID" value="XM_024818841.1"/>
</dbReference>
<organism evidence="1 2">
    <name type="scientific">Aspergillus candidus</name>
    <dbReference type="NCBI Taxonomy" id="41067"/>
    <lineage>
        <taxon>Eukaryota</taxon>
        <taxon>Fungi</taxon>
        <taxon>Dikarya</taxon>
        <taxon>Ascomycota</taxon>
        <taxon>Pezizomycotina</taxon>
        <taxon>Eurotiomycetes</taxon>
        <taxon>Eurotiomycetidae</taxon>
        <taxon>Eurotiales</taxon>
        <taxon>Aspergillaceae</taxon>
        <taxon>Aspergillus</taxon>
        <taxon>Aspergillus subgen. Circumdati</taxon>
    </lineage>
</organism>
<dbReference type="Proteomes" id="UP000234585">
    <property type="component" value="Unassembled WGS sequence"/>
</dbReference>
<proteinExistence type="predicted"/>
<dbReference type="EMBL" id="KZ559117">
    <property type="protein sequence ID" value="PLB42702.1"/>
    <property type="molecule type" value="Genomic_DNA"/>
</dbReference>
<dbReference type="AlphaFoldDB" id="A0A2I2FPZ0"/>
<gene>
    <name evidence="1" type="ORF">BDW47DRAFT_3706</name>
</gene>
<keyword evidence="2" id="KW-1185">Reference proteome</keyword>
<evidence type="ECO:0000313" key="1">
    <source>
        <dbReference type="EMBL" id="PLB42702.1"/>
    </source>
</evidence>
<sequence>MKRRVMNTSNCWNPTTYQTALLEPNEVASNLTPAMQSTLGTAGAFCENGDHSPDLIYKDVLNGALGEHTVGFIS</sequence>
<name>A0A2I2FPZ0_ASPCN</name>
<evidence type="ECO:0000313" key="2">
    <source>
        <dbReference type="Proteomes" id="UP000234585"/>
    </source>
</evidence>